<feature type="domain" description="Fibrinogen C-terminal" evidence="6">
    <location>
        <begin position="456"/>
        <end position="677"/>
    </location>
</feature>
<feature type="region of interest" description="Disordered" evidence="5">
    <location>
        <begin position="247"/>
        <end position="277"/>
    </location>
</feature>
<evidence type="ECO:0000256" key="2">
    <source>
        <dbReference type="ARBA" id="ARBA00022525"/>
    </source>
</evidence>
<evidence type="ECO:0000256" key="4">
    <source>
        <dbReference type="ARBA" id="ARBA00023180"/>
    </source>
</evidence>
<dbReference type="Pfam" id="PF00147">
    <property type="entry name" value="Fibrinogen_C"/>
    <property type="match status" value="1"/>
</dbReference>
<evidence type="ECO:0000259" key="6">
    <source>
        <dbReference type="PROSITE" id="PS51406"/>
    </source>
</evidence>
<dbReference type="EMBL" id="MRZV01001331">
    <property type="protein sequence ID" value="PIK38657.1"/>
    <property type="molecule type" value="Genomic_DNA"/>
</dbReference>
<dbReference type="InterPro" id="IPR037579">
    <property type="entry name" value="FIB_ANG-like"/>
</dbReference>
<dbReference type="PROSITE" id="PS51406">
    <property type="entry name" value="FIBRINOGEN_C_2"/>
    <property type="match status" value="1"/>
</dbReference>
<feature type="region of interest" description="Disordered" evidence="5">
    <location>
        <begin position="81"/>
        <end position="226"/>
    </location>
</feature>
<dbReference type="SMART" id="SM00186">
    <property type="entry name" value="FBG"/>
    <property type="match status" value="1"/>
</dbReference>
<feature type="compositionally biased region" description="Polar residues" evidence="5">
    <location>
        <begin position="145"/>
        <end position="197"/>
    </location>
</feature>
<dbReference type="PANTHER" id="PTHR47221:SF5">
    <property type="entry name" value="FIBRINOGEN C-TERMINAL DOMAIN-CONTAINING PROTEIN"/>
    <property type="match status" value="1"/>
</dbReference>
<feature type="compositionally biased region" description="Basic and acidic residues" evidence="5">
    <location>
        <begin position="389"/>
        <end position="400"/>
    </location>
</feature>
<evidence type="ECO:0000256" key="1">
    <source>
        <dbReference type="ARBA" id="ARBA00004613"/>
    </source>
</evidence>
<feature type="compositionally biased region" description="Low complexity" evidence="5">
    <location>
        <begin position="248"/>
        <end position="257"/>
    </location>
</feature>
<dbReference type="GO" id="GO:0005201">
    <property type="term" value="F:extracellular matrix structural constituent"/>
    <property type="evidence" value="ECO:0007669"/>
    <property type="project" value="TreeGrafter"/>
</dbReference>
<sequence>MIEAVETIETDAAGSTIVSYKSTTTIPTAHKVDPTLAQSSTAVGVKKTTNYGVTKHENKSSPDDKYAITVSSQLTSFSDDTAVSSTEFPPTIIRTTDTPTNYVEQTTSTGPATATTFHWSSSITPSLPPSSLASSVEVKVDDPNRSTSPGTQRGLTGSPDETSSGPSTQSNVDAETETNDVNTEPSSTSLMKSTSRPTVKEEQSDSTAATPTVTTTEATQPPPVTSSIDIVITPSIVDVPTIQPAAASSLSVTTSKRSSTDDDEFSSGEGPIFTTVPTHRDVTTPRLETTVTAAASSTKPTYSVFNVTGEKTVVEGHWTAHYDDNSTSGTYVTSGDITSKTHHHHHHHHHHHMTRSTATIEQEETSPTTKFLSSTPSDVMTTLSSSVSRSEKYEQDLSTRKATTEEDFGIYYADTTVDDVTSEVTATSPPKVTTDNDVTTHAITTPVDVTTKEAGTTVPPPPKDCYEIWQRGVRQNGVYVIHPPAFPKGFGVFCDLHGQTGGWTVIQRRVNGSVNFYRPYFDYVLGFGNLLKEFYLGNEFIHALTNQHNYELLIILFDGEGNSRFANYRPFRLGDYSSDYQLFVRGYSGNAGNSLGYHSKSKFSTFDRDNDNNPAENCARTFGSGWWFADCDLKSNLNGKYLRGGAHNQRGKGITWKKWKGLDYSLKFAEMKIKPYGLL</sequence>
<dbReference type="GO" id="GO:0030674">
    <property type="term" value="F:protein-macromolecule adaptor activity"/>
    <property type="evidence" value="ECO:0007669"/>
    <property type="project" value="TreeGrafter"/>
</dbReference>
<reference evidence="7 8" key="1">
    <citation type="journal article" date="2017" name="PLoS Biol.">
        <title>The sea cucumber genome provides insights into morphological evolution and visceral regeneration.</title>
        <authorList>
            <person name="Zhang X."/>
            <person name="Sun L."/>
            <person name="Yuan J."/>
            <person name="Sun Y."/>
            <person name="Gao Y."/>
            <person name="Zhang L."/>
            <person name="Li S."/>
            <person name="Dai H."/>
            <person name="Hamel J.F."/>
            <person name="Liu C."/>
            <person name="Yu Y."/>
            <person name="Liu S."/>
            <person name="Lin W."/>
            <person name="Guo K."/>
            <person name="Jin S."/>
            <person name="Xu P."/>
            <person name="Storey K.B."/>
            <person name="Huan P."/>
            <person name="Zhang T."/>
            <person name="Zhou Y."/>
            <person name="Zhang J."/>
            <person name="Lin C."/>
            <person name="Li X."/>
            <person name="Xing L."/>
            <person name="Huo D."/>
            <person name="Sun M."/>
            <person name="Wang L."/>
            <person name="Mercier A."/>
            <person name="Li F."/>
            <person name="Yang H."/>
            <person name="Xiang J."/>
        </authorList>
    </citation>
    <scope>NUCLEOTIDE SEQUENCE [LARGE SCALE GENOMIC DNA]</scope>
    <source>
        <strain evidence="7">Shaxun</strain>
        <tissue evidence="7">Muscle</tissue>
    </source>
</reference>
<dbReference type="AlphaFoldDB" id="A0A2G8JSA6"/>
<feature type="compositionally biased region" description="Polar residues" evidence="5">
    <location>
        <begin position="355"/>
        <end position="388"/>
    </location>
</feature>
<dbReference type="GO" id="GO:0005577">
    <property type="term" value="C:fibrinogen complex"/>
    <property type="evidence" value="ECO:0007669"/>
    <property type="project" value="TreeGrafter"/>
</dbReference>
<gene>
    <name evidence="7" type="ORF">BSL78_24506</name>
</gene>
<comment type="subcellular location">
    <subcellularLocation>
        <location evidence="1">Secreted</location>
    </subcellularLocation>
</comment>
<dbReference type="GO" id="GO:0034116">
    <property type="term" value="P:positive regulation of heterotypic cell-cell adhesion"/>
    <property type="evidence" value="ECO:0007669"/>
    <property type="project" value="TreeGrafter"/>
</dbReference>
<dbReference type="InterPro" id="IPR002181">
    <property type="entry name" value="Fibrinogen_a/b/g_C_dom"/>
</dbReference>
<keyword evidence="8" id="KW-1185">Reference proteome</keyword>
<feature type="region of interest" description="Disordered" evidence="5">
    <location>
        <begin position="337"/>
        <end position="400"/>
    </location>
</feature>
<dbReference type="CDD" id="cd00087">
    <property type="entry name" value="FReD"/>
    <property type="match status" value="1"/>
</dbReference>
<dbReference type="STRING" id="307972.A0A2G8JSA6"/>
<protein>
    <submittedName>
        <fullName evidence="7">Putative fibrinogen C domain-containing protein 1</fullName>
    </submittedName>
</protein>
<comment type="caution">
    <text evidence="7">The sequence shown here is derived from an EMBL/GenBank/DDBJ whole genome shotgun (WGS) entry which is preliminary data.</text>
</comment>
<dbReference type="Proteomes" id="UP000230750">
    <property type="component" value="Unassembled WGS sequence"/>
</dbReference>
<evidence type="ECO:0000313" key="7">
    <source>
        <dbReference type="EMBL" id="PIK38657.1"/>
    </source>
</evidence>
<dbReference type="FunFam" id="3.90.215.10:FF:000001">
    <property type="entry name" value="Tenascin isoform 1"/>
    <property type="match status" value="1"/>
</dbReference>
<dbReference type="InterPro" id="IPR014716">
    <property type="entry name" value="Fibrinogen_a/b/g_C_1"/>
</dbReference>
<dbReference type="SUPFAM" id="SSF56496">
    <property type="entry name" value="Fibrinogen C-terminal domain-like"/>
    <property type="match status" value="1"/>
</dbReference>
<feature type="compositionally biased region" description="Basic residues" evidence="5">
    <location>
        <begin position="340"/>
        <end position="354"/>
    </location>
</feature>
<accession>A0A2G8JSA6</accession>
<dbReference type="InterPro" id="IPR036056">
    <property type="entry name" value="Fibrinogen-like_C"/>
</dbReference>
<evidence type="ECO:0000313" key="8">
    <source>
        <dbReference type="Proteomes" id="UP000230750"/>
    </source>
</evidence>
<organism evidence="7 8">
    <name type="scientific">Stichopus japonicus</name>
    <name type="common">Sea cucumber</name>
    <dbReference type="NCBI Taxonomy" id="307972"/>
    <lineage>
        <taxon>Eukaryota</taxon>
        <taxon>Metazoa</taxon>
        <taxon>Echinodermata</taxon>
        <taxon>Eleutherozoa</taxon>
        <taxon>Echinozoa</taxon>
        <taxon>Holothuroidea</taxon>
        <taxon>Aspidochirotacea</taxon>
        <taxon>Aspidochirotida</taxon>
        <taxon>Stichopodidae</taxon>
        <taxon>Apostichopus</taxon>
    </lineage>
</organism>
<keyword evidence="2" id="KW-0964">Secreted</keyword>
<name>A0A2G8JSA6_STIJA</name>
<keyword evidence="3" id="KW-1015">Disulfide bond</keyword>
<evidence type="ECO:0000256" key="3">
    <source>
        <dbReference type="ARBA" id="ARBA00023157"/>
    </source>
</evidence>
<keyword evidence="4" id="KW-0325">Glycoprotein</keyword>
<dbReference type="Gene3D" id="3.90.215.10">
    <property type="entry name" value="Gamma Fibrinogen, chain A, domain 1"/>
    <property type="match status" value="1"/>
</dbReference>
<proteinExistence type="predicted"/>
<dbReference type="PANTHER" id="PTHR47221">
    <property type="entry name" value="FIBRINOGEN ALPHA CHAIN"/>
    <property type="match status" value="1"/>
</dbReference>
<evidence type="ECO:0000256" key="5">
    <source>
        <dbReference type="SAM" id="MobiDB-lite"/>
    </source>
</evidence>
<feature type="compositionally biased region" description="Low complexity" evidence="5">
    <location>
        <begin position="207"/>
        <end position="219"/>
    </location>
</feature>
<feature type="compositionally biased region" description="Low complexity" evidence="5">
    <location>
        <begin position="89"/>
        <end position="135"/>
    </location>
</feature>